<dbReference type="Proteomes" id="UP000299102">
    <property type="component" value="Unassembled WGS sequence"/>
</dbReference>
<comment type="caution">
    <text evidence="2">The sequence shown here is derived from an EMBL/GenBank/DDBJ whole genome shotgun (WGS) entry which is preliminary data.</text>
</comment>
<accession>A0A4C1SFR1</accession>
<feature type="region of interest" description="Disordered" evidence="1">
    <location>
        <begin position="38"/>
        <end position="58"/>
    </location>
</feature>
<dbReference type="EMBL" id="BGZK01003408">
    <property type="protein sequence ID" value="GBP01003.1"/>
    <property type="molecule type" value="Genomic_DNA"/>
</dbReference>
<reference evidence="2 3" key="1">
    <citation type="journal article" date="2019" name="Commun. Biol.">
        <title>The bagworm genome reveals a unique fibroin gene that provides high tensile strength.</title>
        <authorList>
            <person name="Kono N."/>
            <person name="Nakamura H."/>
            <person name="Ohtoshi R."/>
            <person name="Tomita M."/>
            <person name="Numata K."/>
            <person name="Arakawa K."/>
        </authorList>
    </citation>
    <scope>NUCLEOTIDE SEQUENCE [LARGE SCALE GENOMIC DNA]</scope>
</reference>
<dbReference type="OrthoDB" id="20886at2759"/>
<keyword evidence="3" id="KW-1185">Reference proteome</keyword>
<protein>
    <submittedName>
        <fullName evidence="2">Breast cancer metastasis-suppressor 1-like protein</fullName>
    </submittedName>
</protein>
<name>A0A4C1SFR1_EUMVA</name>
<gene>
    <name evidence="2" type="primary">BRMS1L</name>
    <name evidence="2" type="ORF">EVAR_66738_1</name>
</gene>
<proteinExistence type="predicted"/>
<sequence>MTYFPLHQNEKAMVFDALREELRERMRRVEEERHAAEVWGAGGGGAGGAGGPGGRRRRRQVAVSPPYIVYMLPDSEIIEDWRLIRKILERPDV</sequence>
<evidence type="ECO:0000313" key="2">
    <source>
        <dbReference type="EMBL" id="GBP01003.1"/>
    </source>
</evidence>
<dbReference type="AlphaFoldDB" id="A0A4C1SFR1"/>
<organism evidence="2 3">
    <name type="scientific">Eumeta variegata</name>
    <name type="common">Bagworm moth</name>
    <name type="synonym">Eumeta japonica</name>
    <dbReference type="NCBI Taxonomy" id="151549"/>
    <lineage>
        <taxon>Eukaryota</taxon>
        <taxon>Metazoa</taxon>
        <taxon>Ecdysozoa</taxon>
        <taxon>Arthropoda</taxon>
        <taxon>Hexapoda</taxon>
        <taxon>Insecta</taxon>
        <taxon>Pterygota</taxon>
        <taxon>Neoptera</taxon>
        <taxon>Endopterygota</taxon>
        <taxon>Lepidoptera</taxon>
        <taxon>Glossata</taxon>
        <taxon>Ditrysia</taxon>
        <taxon>Tineoidea</taxon>
        <taxon>Psychidae</taxon>
        <taxon>Oiketicinae</taxon>
        <taxon>Eumeta</taxon>
    </lineage>
</organism>
<dbReference type="STRING" id="151549.A0A4C1SFR1"/>
<feature type="compositionally biased region" description="Gly residues" evidence="1">
    <location>
        <begin position="40"/>
        <end position="53"/>
    </location>
</feature>
<evidence type="ECO:0000313" key="3">
    <source>
        <dbReference type="Proteomes" id="UP000299102"/>
    </source>
</evidence>
<evidence type="ECO:0000256" key="1">
    <source>
        <dbReference type="SAM" id="MobiDB-lite"/>
    </source>
</evidence>